<gene>
    <name evidence="1" type="ORF">AVEN_4799_1</name>
</gene>
<organism evidence="1 2">
    <name type="scientific">Araneus ventricosus</name>
    <name type="common">Orbweaver spider</name>
    <name type="synonym">Epeira ventricosa</name>
    <dbReference type="NCBI Taxonomy" id="182803"/>
    <lineage>
        <taxon>Eukaryota</taxon>
        <taxon>Metazoa</taxon>
        <taxon>Ecdysozoa</taxon>
        <taxon>Arthropoda</taxon>
        <taxon>Chelicerata</taxon>
        <taxon>Arachnida</taxon>
        <taxon>Araneae</taxon>
        <taxon>Araneomorphae</taxon>
        <taxon>Entelegynae</taxon>
        <taxon>Araneoidea</taxon>
        <taxon>Araneidae</taxon>
        <taxon>Araneus</taxon>
    </lineage>
</organism>
<evidence type="ECO:0000313" key="2">
    <source>
        <dbReference type="Proteomes" id="UP000499080"/>
    </source>
</evidence>
<dbReference type="Proteomes" id="UP000499080">
    <property type="component" value="Unassembled WGS sequence"/>
</dbReference>
<dbReference type="AlphaFoldDB" id="A0A4Y2SYZ5"/>
<comment type="caution">
    <text evidence="1">The sequence shown here is derived from an EMBL/GenBank/DDBJ whole genome shotgun (WGS) entry which is preliminary data.</text>
</comment>
<protein>
    <submittedName>
        <fullName evidence="1">Uncharacterized protein</fullName>
    </submittedName>
</protein>
<reference evidence="1 2" key="1">
    <citation type="journal article" date="2019" name="Sci. Rep.">
        <title>Orb-weaving spider Araneus ventricosus genome elucidates the spidroin gene catalogue.</title>
        <authorList>
            <person name="Kono N."/>
            <person name="Nakamura H."/>
            <person name="Ohtoshi R."/>
            <person name="Moran D.A.P."/>
            <person name="Shinohara A."/>
            <person name="Yoshida Y."/>
            <person name="Fujiwara M."/>
            <person name="Mori M."/>
            <person name="Tomita M."/>
            <person name="Arakawa K."/>
        </authorList>
    </citation>
    <scope>NUCLEOTIDE SEQUENCE [LARGE SCALE GENOMIC DNA]</scope>
</reference>
<sequence length="291" mass="32368">MAELVCLFCFKTYDSLIGHHCLDGWWIPGVANINTTVQAVAAEPDILKQGSAHGTCVQINETGKVFTELAKTNPVFSNENYLYNQVTYGNDQTTYSSQDYTTGGTTNHKIAINSDLGHIGKWEIGGMNNQARNELCTKDCNMAMRLSSANSEMASNIDRLSSTAWQLGLDEDNLSIPSILNLSINRKDFAPVSGAIDSMPTYKVTKLEVPAVFEDAQSELKIQNNPSKLMNHLVKRSHDYQISSIRNDAFVLYEDRGRINHELVVGNKLDSEAAVDSIRFSEIYRHCTKYG</sequence>
<dbReference type="EMBL" id="BGPR01025015">
    <property type="protein sequence ID" value="GBN93574.1"/>
    <property type="molecule type" value="Genomic_DNA"/>
</dbReference>
<proteinExistence type="predicted"/>
<accession>A0A4Y2SYZ5</accession>
<name>A0A4Y2SYZ5_ARAVE</name>
<evidence type="ECO:0000313" key="1">
    <source>
        <dbReference type="EMBL" id="GBN93574.1"/>
    </source>
</evidence>
<keyword evidence="2" id="KW-1185">Reference proteome</keyword>